<dbReference type="PANTHER" id="PTHR43833:SF9">
    <property type="entry name" value="POTASSIUM CHANNEL PROTEIN YUGO-RELATED"/>
    <property type="match status" value="1"/>
</dbReference>
<dbReference type="Proteomes" id="UP001596417">
    <property type="component" value="Unassembled WGS sequence"/>
</dbReference>
<protein>
    <submittedName>
        <fullName evidence="4">Potassium channel family protein</fullName>
    </submittedName>
</protein>
<comment type="caution">
    <text evidence="4">The sequence shown here is derived from an EMBL/GenBank/DDBJ whole genome shotgun (WGS) entry which is preliminary data.</text>
</comment>
<feature type="transmembrane region" description="Helical" evidence="1">
    <location>
        <begin position="9"/>
        <end position="28"/>
    </location>
</feature>
<feature type="transmembrane region" description="Helical" evidence="1">
    <location>
        <begin position="69"/>
        <end position="94"/>
    </location>
</feature>
<name>A0ABD5YNS3_9EURY</name>
<dbReference type="SUPFAM" id="SSF81324">
    <property type="entry name" value="Voltage-gated potassium channels"/>
    <property type="match status" value="1"/>
</dbReference>
<dbReference type="Pfam" id="PF02254">
    <property type="entry name" value="TrkA_N"/>
    <property type="match status" value="2"/>
</dbReference>
<dbReference type="InterPro" id="IPR003148">
    <property type="entry name" value="RCK_N"/>
</dbReference>
<feature type="domain" description="RCK C-terminal" evidence="3">
    <location>
        <begin position="246"/>
        <end position="332"/>
    </location>
</feature>
<dbReference type="InterPro" id="IPR050721">
    <property type="entry name" value="Trk_Ktr_HKT_K-transport"/>
</dbReference>
<dbReference type="RefSeq" id="WP_248908515.1">
    <property type="nucleotide sequence ID" value="NZ_CP109979.1"/>
</dbReference>
<feature type="domain" description="RCK N-terminal" evidence="2">
    <location>
        <begin position="339"/>
        <end position="447"/>
    </location>
</feature>
<evidence type="ECO:0000313" key="5">
    <source>
        <dbReference type="Proteomes" id="UP001596417"/>
    </source>
</evidence>
<evidence type="ECO:0000313" key="4">
    <source>
        <dbReference type="EMBL" id="MFC7190968.1"/>
    </source>
</evidence>
<accession>A0ABD5YNS3</accession>
<proteinExistence type="predicted"/>
<dbReference type="PANTHER" id="PTHR43833">
    <property type="entry name" value="POTASSIUM CHANNEL PROTEIN 2-RELATED-RELATED"/>
    <property type="match status" value="1"/>
</dbReference>
<sequence length="544" mass="59508">MGKWRRRAMYYFFSLIIIIFGYTGAYYYGMRMYEDKPKTFIRSLQVVIETFTMTGFGSDAPWLSPEMNIFVILMDLTGVGLLLVALPVFVIPLFEEVLSITVPTALEEELSDHVIICSYTPRGETLIAELNSWGVEYVIVEPDRDRASDLYEAGYSVIHQDPESVTGFENARMSDAQAVVADVSDEVDVSIVLTAKEVAEDVRVISVVEEPDRSIYHRLAGADVVLSPRQLLGESLATKVTTAVTTDLGDAIEIGEDFEIAELPIHRGSDLVGRTLAESGIRERSGANVIGAWFHGEFESPPSPDSVLDGGTILLTAGREPQLEQLKQLTMSDMREFNRGETIIVGYGEVGAYVSNILSEAGLPSTVVDWIEKDGVDVVGDATELETLREAGVKEAHTVILALPDDTTAQFATLIIRDLNPDIEIIARAEVAETMAKMYRAGADYVLSLATVSGRMLASTILEDEEVISPDTQVQVIRTTAPRLGGQTVGGARVRTRTGCTVVGVERNGDIITDVGPDFRIRSDDWLLIAGTDDGTNKFTELMC</sequence>
<dbReference type="GO" id="GO:0034220">
    <property type="term" value="P:monoatomic ion transmembrane transport"/>
    <property type="evidence" value="ECO:0007669"/>
    <property type="project" value="UniProtKB-KW"/>
</dbReference>
<dbReference type="PROSITE" id="PS51201">
    <property type="entry name" value="RCK_N"/>
    <property type="match status" value="1"/>
</dbReference>
<keyword evidence="4" id="KW-0406">Ion transport</keyword>
<keyword evidence="1" id="KW-0472">Membrane</keyword>
<dbReference type="SUPFAM" id="SSF116726">
    <property type="entry name" value="TrkA C-terminal domain-like"/>
    <property type="match status" value="2"/>
</dbReference>
<evidence type="ECO:0000259" key="2">
    <source>
        <dbReference type="PROSITE" id="PS51201"/>
    </source>
</evidence>
<dbReference type="Gene3D" id="1.10.287.70">
    <property type="match status" value="1"/>
</dbReference>
<keyword evidence="1" id="KW-1133">Transmembrane helix</keyword>
<dbReference type="AlphaFoldDB" id="A0ABD5YNS3"/>
<dbReference type="SUPFAM" id="SSF51735">
    <property type="entry name" value="NAD(P)-binding Rossmann-fold domains"/>
    <property type="match status" value="2"/>
</dbReference>
<dbReference type="EMBL" id="JBHTAX010000001">
    <property type="protein sequence ID" value="MFC7190968.1"/>
    <property type="molecule type" value="Genomic_DNA"/>
</dbReference>
<dbReference type="Gene3D" id="3.40.50.720">
    <property type="entry name" value="NAD(P)-binding Rossmann-like Domain"/>
    <property type="match status" value="2"/>
</dbReference>
<keyword evidence="4" id="KW-0407">Ion channel</keyword>
<gene>
    <name evidence="4" type="ORF">ACFQL7_14815</name>
</gene>
<dbReference type="Gene3D" id="3.30.70.1450">
    <property type="entry name" value="Regulator of K+ conductance, C-terminal domain"/>
    <property type="match status" value="2"/>
</dbReference>
<evidence type="ECO:0000259" key="3">
    <source>
        <dbReference type="PROSITE" id="PS51202"/>
    </source>
</evidence>
<keyword evidence="1" id="KW-0812">Transmembrane</keyword>
<dbReference type="InterPro" id="IPR036721">
    <property type="entry name" value="RCK_C_sf"/>
</dbReference>
<feature type="domain" description="RCK C-terminal" evidence="3">
    <location>
        <begin position="463"/>
        <end position="544"/>
    </location>
</feature>
<dbReference type="Pfam" id="PF02080">
    <property type="entry name" value="TrkA_C"/>
    <property type="match status" value="2"/>
</dbReference>
<evidence type="ECO:0000256" key="1">
    <source>
        <dbReference type="SAM" id="Phobius"/>
    </source>
</evidence>
<reference evidence="4 5" key="1">
    <citation type="journal article" date="2019" name="Int. J. Syst. Evol. Microbiol.">
        <title>The Global Catalogue of Microorganisms (GCM) 10K type strain sequencing project: providing services to taxonomists for standard genome sequencing and annotation.</title>
        <authorList>
            <consortium name="The Broad Institute Genomics Platform"/>
            <consortium name="The Broad Institute Genome Sequencing Center for Infectious Disease"/>
            <person name="Wu L."/>
            <person name="Ma J."/>
        </authorList>
    </citation>
    <scope>NUCLEOTIDE SEQUENCE [LARGE SCALE GENOMIC DNA]</scope>
    <source>
        <strain evidence="4 5">RDMS1</strain>
    </source>
</reference>
<keyword evidence="5" id="KW-1185">Reference proteome</keyword>
<dbReference type="GeneID" id="76200643"/>
<dbReference type="InterPro" id="IPR036291">
    <property type="entry name" value="NAD(P)-bd_dom_sf"/>
</dbReference>
<dbReference type="PROSITE" id="PS51202">
    <property type="entry name" value="RCK_C"/>
    <property type="match status" value="2"/>
</dbReference>
<keyword evidence="4" id="KW-0813">Transport</keyword>
<organism evidence="4 5">
    <name type="scientific">Halocatena marina</name>
    <dbReference type="NCBI Taxonomy" id="2934937"/>
    <lineage>
        <taxon>Archaea</taxon>
        <taxon>Methanobacteriati</taxon>
        <taxon>Methanobacteriota</taxon>
        <taxon>Stenosarchaea group</taxon>
        <taxon>Halobacteria</taxon>
        <taxon>Halobacteriales</taxon>
        <taxon>Natronomonadaceae</taxon>
        <taxon>Halocatena</taxon>
    </lineage>
</organism>
<dbReference type="InterPro" id="IPR006037">
    <property type="entry name" value="RCK_C"/>
</dbReference>